<accession>A0A434AVS4</accession>
<organism evidence="1 2">
    <name type="scientific">Ancylomarina longa</name>
    <dbReference type="NCBI Taxonomy" id="2487017"/>
    <lineage>
        <taxon>Bacteria</taxon>
        <taxon>Pseudomonadati</taxon>
        <taxon>Bacteroidota</taxon>
        <taxon>Bacteroidia</taxon>
        <taxon>Marinilabiliales</taxon>
        <taxon>Marinifilaceae</taxon>
        <taxon>Ancylomarina</taxon>
    </lineage>
</organism>
<name>A0A434AVS4_9BACT</name>
<comment type="caution">
    <text evidence="1">The sequence shown here is derived from an EMBL/GenBank/DDBJ whole genome shotgun (WGS) entry which is preliminary data.</text>
</comment>
<dbReference type="EMBL" id="RJJX01000008">
    <property type="protein sequence ID" value="RUT78483.1"/>
    <property type="molecule type" value="Genomic_DNA"/>
</dbReference>
<proteinExistence type="predicted"/>
<sequence>MLTVSFVGVTMAQQTQTVTSGVSKSYTANPEAGTTVDHYVWQLVDASNVSVRDLSAETGATVNILWDLTVGETYRLKSQVVDNNGCISEVVYVDVTIAAEAFVNFVATASDVITCSDLNGGISGGLVDQSLFKVELTGGVAPFDVTYEIRDASNAVVQGPNTVTLNNGDDLSIDNNFVNETGADLNYTVVITSAKTADGVAVTVNADDSRTITVHTKPVISNLTLN</sequence>
<evidence type="ECO:0000313" key="1">
    <source>
        <dbReference type="EMBL" id="RUT78483.1"/>
    </source>
</evidence>
<reference evidence="1 2" key="1">
    <citation type="submission" date="2018-11" db="EMBL/GenBank/DDBJ databases">
        <title>Parancylomarina longa gen. nov., sp. nov., isolated from sediments of southern Okinawa.</title>
        <authorList>
            <person name="Fu T."/>
        </authorList>
    </citation>
    <scope>NUCLEOTIDE SEQUENCE [LARGE SCALE GENOMIC DNA]</scope>
    <source>
        <strain evidence="1 2">T3-2 S1-C</strain>
    </source>
</reference>
<protein>
    <submittedName>
        <fullName evidence="1">Uncharacterized protein</fullName>
    </submittedName>
</protein>
<evidence type="ECO:0000313" key="2">
    <source>
        <dbReference type="Proteomes" id="UP000282985"/>
    </source>
</evidence>
<dbReference type="AlphaFoldDB" id="A0A434AVS4"/>
<dbReference type="Proteomes" id="UP000282985">
    <property type="component" value="Unassembled WGS sequence"/>
</dbReference>
<keyword evidence="2" id="KW-1185">Reference proteome</keyword>
<gene>
    <name evidence="1" type="ORF">DLK05_07865</name>
</gene>